<evidence type="ECO:0000313" key="2">
    <source>
        <dbReference type="EMBL" id="KAF7328391.1"/>
    </source>
</evidence>
<accession>A0A8H6U423</accession>
<feature type="transmembrane region" description="Helical" evidence="1">
    <location>
        <begin position="143"/>
        <end position="165"/>
    </location>
</feature>
<evidence type="ECO:0000313" key="3">
    <source>
        <dbReference type="Proteomes" id="UP000620124"/>
    </source>
</evidence>
<keyword evidence="1" id="KW-0812">Transmembrane</keyword>
<evidence type="ECO:0008006" key="4">
    <source>
        <dbReference type="Google" id="ProtNLM"/>
    </source>
</evidence>
<feature type="transmembrane region" description="Helical" evidence="1">
    <location>
        <begin position="113"/>
        <end position="137"/>
    </location>
</feature>
<reference evidence="2" key="1">
    <citation type="submission" date="2020-05" db="EMBL/GenBank/DDBJ databases">
        <title>Mycena genomes resolve the evolution of fungal bioluminescence.</title>
        <authorList>
            <person name="Tsai I.J."/>
        </authorList>
    </citation>
    <scope>NUCLEOTIDE SEQUENCE</scope>
    <source>
        <strain evidence="2">CCC161011</strain>
    </source>
</reference>
<sequence>MPSIHFDSHIPSLPAAHPSISSSSLSLPYPPSDAIRLPSAPGPCTNAFTVPLHLVFFFYFSFMLRCSETRSPCIARSQCIVIDGAPYLHRDLHRSLVPKGYSHSRVTSSMRSVLVVVLAVLPCLYLYPSLSGTWIWWQRQPRGRAYTLFSLFLHCLSFLLGSFLLRSHRTPMFMPGTLRDLMSFFSLFLFSRVSLCIVIDGPQLRR</sequence>
<dbReference type="EMBL" id="JACAZI010000036">
    <property type="protein sequence ID" value="KAF7328391.1"/>
    <property type="molecule type" value="Genomic_DNA"/>
</dbReference>
<keyword evidence="1" id="KW-1133">Transmembrane helix</keyword>
<evidence type="ECO:0000256" key="1">
    <source>
        <dbReference type="SAM" id="Phobius"/>
    </source>
</evidence>
<dbReference type="Proteomes" id="UP000620124">
    <property type="component" value="Unassembled WGS sequence"/>
</dbReference>
<organism evidence="2 3">
    <name type="scientific">Mycena venus</name>
    <dbReference type="NCBI Taxonomy" id="2733690"/>
    <lineage>
        <taxon>Eukaryota</taxon>
        <taxon>Fungi</taxon>
        <taxon>Dikarya</taxon>
        <taxon>Basidiomycota</taxon>
        <taxon>Agaricomycotina</taxon>
        <taxon>Agaricomycetes</taxon>
        <taxon>Agaricomycetidae</taxon>
        <taxon>Agaricales</taxon>
        <taxon>Marasmiineae</taxon>
        <taxon>Mycenaceae</taxon>
        <taxon>Mycena</taxon>
    </lineage>
</organism>
<keyword evidence="3" id="KW-1185">Reference proteome</keyword>
<gene>
    <name evidence="2" type="ORF">MVEN_02554800</name>
</gene>
<dbReference type="AlphaFoldDB" id="A0A8H6U423"/>
<keyword evidence="1" id="KW-0472">Membrane</keyword>
<name>A0A8H6U423_9AGAR</name>
<feature type="transmembrane region" description="Helical" evidence="1">
    <location>
        <begin position="47"/>
        <end position="66"/>
    </location>
</feature>
<protein>
    <recommendedName>
        <fullName evidence="4">Transmembrane protein</fullName>
    </recommendedName>
</protein>
<comment type="caution">
    <text evidence="2">The sequence shown here is derived from an EMBL/GenBank/DDBJ whole genome shotgun (WGS) entry which is preliminary data.</text>
</comment>
<proteinExistence type="predicted"/>